<dbReference type="EMBL" id="CADEAL010001480">
    <property type="protein sequence ID" value="CAB1432817.1"/>
    <property type="molecule type" value="Genomic_DNA"/>
</dbReference>
<evidence type="ECO:0000313" key="1">
    <source>
        <dbReference type="EMBL" id="CAB1432817.1"/>
    </source>
</evidence>
<gene>
    <name evidence="1" type="ORF">PLEPLA_LOCUS20904</name>
</gene>
<protein>
    <submittedName>
        <fullName evidence="1">Uncharacterized protein</fullName>
    </submittedName>
</protein>
<proteinExistence type="predicted"/>
<reference evidence="1" key="1">
    <citation type="submission" date="2020-03" db="EMBL/GenBank/DDBJ databases">
        <authorList>
            <person name="Weist P."/>
        </authorList>
    </citation>
    <scope>NUCLEOTIDE SEQUENCE</scope>
</reference>
<accession>A0A9N7ULU3</accession>
<dbReference type="Proteomes" id="UP001153269">
    <property type="component" value="Unassembled WGS sequence"/>
</dbReference>
<organism evidence="1 2">
    <name type="scientific">Pleuronectes platessa</name>
    <name type="common">European plaice</name>
    <dbReference type="NCBI Taxonomy" id="8262"/>
    <lineage>
        <taxon>Eukaryota</taxon>
        <taxon>Metazoa</taxon>
        <taxon>Chordata</taxon>
        <taxon>Craniata</taxon>
        <taxon>Vertebrata</taxon>
        <taxon>Euteleostomi</taxon>
        <taxon>Actinopterygii</taxon>
        <taxon>Neopterygii</taxon>
        <taxon>Teleostei</taxon>
        <taxon>Neoteleostei</taxon>
        <taxon>Acanthomorphata</taxon>
        <taxon>Carangaria</taxon>
        <taxon>Pleuronectiformes</taxon>
        <taxon>Pleuronectoidei</taxon>
        <taxon>Pleuronectidae</taxon>
        <taxon>Pleuronectes</taxon>
    </lineage>
</organism>
<name>A0A9N7ULU3_PLEPL</name>
<sequence length="153" mass="17011">MRIFARAARRSNKPLARFSNPRWPKTLQDVTNLAWMPDELSPAHNILVGQFGLESLHWEKIMGRVSTDQEVKFLFAQLDRPTTNQSNVLAPIHSHVKTLCRSHRRLKHREAALAQRGASASGVTGTKPCSDLLDQRVILLALPGGSASLQCPV</sequence>
<keyword evidence="2" id="KW-1185">Reference proteome</keyword>
<evidence type="ECO:0000313" key="2">
    <source>
        <dbReference type="Proteomes" id="UP001153269"/>
    </source>
</evidence>
<dbReference type="AlphaFoldDB" id="A0A9N7ULU3"/>
<comment type="caution">
    <text evidence="1">The sequence shown here is derived from an EMBL/GenBank/DDBJ whole genome shotgun (WGS) entry which is preliminary data.</text>
</comment>